<protein>
    <submittedName>
        <fullName evidence="12">BAI1-associated protein 3</fullName>
    </submittedName>
</protein>
<accession>A0A4S2KR97</accession>
<sequence>MSTTGGPPRGNGNENVATLMEYKNKLLIYLIESSLNYSVQETDGSFFESFTALSWKQENRRLVVRQEVEARAKEPPPPSRNSSLTSQPYRLSKKEMEQLYIEVLYTIANTVGASTGQYAHYKEDLYRYAQEAFGVPQDQHRRYLNIASEEKVYSFINLFLLKHCDIANCSSTKILHKALFTERVLSCSLGFSDPYCMLGIQPGNAGAPLSPQTNLSAHSPHTPPASPRQAIRALSDGGEIENSHHEKLRKHHSFRLSFKRKEHSRREHRESLSGALPAKFIRATSVKPHTLSPRWNEKFRFDIDDVNTDILHLDIWDHDDESSVFDAVIKLNEVRGVKGLGRFFKQIAQSARSGSQDDFLGCVNIPLVEIPSTGVDQWYKLEARTQRSNIQGRIRLKLWLSTREDRGTSEEDNWGELRQQERLYTIFLNHEMNKQGVRITFITFNETHVRLNAKDVTSYIEHSSNEDFIGELSQTALTILHQHAVQGDVTELQQALIRWVASSRQPAVDPRMLHRLLQELDNRWHTETLSRDAEQCLADSFNDFLEVSLKKVGQHRVLYPPLYRPTISKLDYLLRCLGLLSNMKAFRTCCPFNKEIRGEIITALRKGTLECTNGVPYFSAVYKQLEKLMHNELGARVTTACLQLHGQNRDEEYVLPPGAEIGTPIFELYLALQDFVNMKENLPQSDHKTLAICKYYEWFRPAIDKWLDLAKLKAIQRVRRAAELDRICAGEYFVKHCTSAIDATACFYQIKEFWKKLAWPDLVGSYNFVLKVIDAICSSAAYYAEITHQKLADSGYYEEQTPYKTTDEMCIAVNGLEYVRRWLLDLGEELRVEQILTALETQAGESVRIQWRNTMITPLEQTPGQMLLFINQIISRIGAKMRPPLKKAMFHLAWSPDSLPTTEAITPLVEYLDVHLVALNSALLAANFNRVLQDIWEVVLSELASQMDGNAEDKPVMFYERLHEALDLLVRFFNADDKGLPLEVLRRQSFMNAEERLQYHKMDTTFLIDRYYQQRLLDQLSTTSYEYGVLTVRAYLNHDSLCIEVISARDVIPLDPNGFSDPFVIIELLPRRMFEHCAEQQTNVKKRTLNPMFDECFEFSVSVEQCRDPNAMVLFTVMDHDVLTANDFAGEAFLGLSTIPGVADTNTSIDNFHGLKHQDLPLMHQKNRHHPILQILETRVGDKMALDFVKKQKQRFATT</sequence>
<proteinExistence type="inferred from homology"/>
<feature type="region of interest" description="Disordered" evidence="8">
    <location>
        <begin position="69"/>
        <end position="88"/>
    </location>
</feature>
<dbReference type="GO" id="GO:0006887">
    <property type="term" value="P:exocytosis"/>
    <property type="evidence" value="ECO:0007669"/>
    <property type="project" value="UniProtKB-KW"/>
</dbReference>
<dbReference type="PANTHER" id="PTHR45999">
    <property type="entry name" value="UNC-13-4A, ISOFORM B"/>
    <property type="match status" value="1"/>
</dbReference>
<reference evidence="12 13" key="1">
    <citation type="journal article" date="2019" name="Philos. Trans. R. Soc. Lond., B, Biol. Sci.">
        <title>Ant behaviour and brain gene expression of defending hosts depend on the ecological success of the intruding social parasite.</title>
        <authorList>
            <person name="Kaur R."/>
            <person name="Stoldt M."/>
            <person name="Jongepier E."/>
            <person name="Feldmeyer B."/>
            <person name="Menzel F."/>
            <person name="Bornberg-Bauer E."/>
            <person name="Foitzik S."/>
        </authorList>
    </citation>
    <scope>NUCLEOTIDE SEQUENCE [LARGE SCALE GENOMIC DNA]</scope>
    <source>
        <tissue evidence="12">Whole body</tissue>
    </source>
</reference>
<evidence type="ECO:0000256" key="2">
    <source>
        <dbReference type="ARBA" id="ARBA00004496"/>
    </source>
</evidence>
<feature type="region of interest" description="Disordered" evidence="8">
    <location>
        <begin position="208"/>
        <end position="229"/>
    </location>
</feature>
<evidence type="ECO:0000313" key="13">
    <source>
        <dbReference type="Proteomes" id="UP000310200"/>
    </source>
</evidence>
<evidence type="ECO:0000259" key="11">
    <source>
        <dbReference type="PROSITE" id="PS51259"/>
    </source>
</evidence>
<evidence type="ECO:0000313" key="12">
    <source>
        <dbReference type="EMBL" id="TGZ52401.1"/>
    </source>
</evidence>
<dbReference type="PANTHER" id="PTHR45999:SF4">
    <property type="entry name" value="UNC-13-4A, ISOFORM B"/>
    <property type="match status" value="1"/>
</dbReference>
<organism evidence="12 13">
    <name type="scientific">Temnothorax longispinosus</name>
    <dbReference type="NCBI Taxonomy" id="300112"/>
    <lineage>
        <taxon>Eukaryota</taxon>
        <taxon>Metazoa</taxon>
        <taxon>Ecdysozoa</taxon>
        <taxon>Arthropoda</taxon>
        <taxon>Hexapoda</taxon>
        <taxon>Insecta</taxon>
        <taxon>Pterygota</taxon>
        <taxon>Neoptera</taxon>
        <taxon>Endopterygota</taxon>
        <taxon>Hymenoptera</taxon>
        <taxon>Apocrita</taxon>
        <taxon>Aculeata</taxon>
        <taxon>Formicoidea</taxon>
        <taxon>Formicidae</taxon>
        <taxon>Myrmicinae</taxon>
        <taxon>Temnothorax</taxon>
    </lineage>
</organism>
<dbReference type="Pfam" id="PF00168">
    <property type="entry name" value="C2"/>
    <property type="match status" value="2"/>
</dbReference>
<dbReference type="InterPro" id="IPR000008">
    <property type="entry name" value="C2_dom"/>
</dbReference>
<evidence type="ECO:0000259" key="9">
    <source>
        <dbReference type="PROSITE" id="PS50004"/>
    </source>
</evidence>
<dbReference type="CDD" id="cd04009">
    <property type="entry name" value="C2B_Munc13-like"/>
    <property type="match status" value="1"/>
</dbReference>
<dbReference type="GO" id="GO:0005770">
    <property type="term" value="C:late endosome"/>
    <property type="evidence" value="ECO:0007669"/>
    <property type="project" value="UniProtKB-SubCell"/>
</dbReference>
<comment type="similarity">
    <text evidence="4">Belongs to the unc-13 family.</text>
</comment>
<keyword evidence="13" id="KW-1185">Reference proteome</keyword>
<feature type="domain" description="C2" evidence="9">
    <location>
        <begin position="236"/>
        <end position="379"/>
    </location>
</feature>
<dbReference type="InterPro" id="IPR010439">
    <property type="entry name" value="MUN_dom"/>
</dbReference>
<comment type="subcellular location">
    <subcellularLocation>
        <location evidence="2">Cytoplasm</location>
    </subcellularLocation>
    <subcellularLocation>
        <location evidence="3">Late endosome</location>
    </subcellularLocation>
    <subcellularLocation>
        <location evidence="1">Recycling endosome</location>
    </subcellularLocation>
</comment>
<dbReference type="InterPro" id="IPR014772">
    <property type="entry name" value="Munc13_dom-2"/>
</dbReference>
<dbReference type="PROSITE" id="PS51258">
    <property type="entry name" value="MHD1"/>
    <property type="match status" value="1"/>
</dbReference>
<name>A0A4S2KR97_9HYME</name>
<gene>
    <name evidence="12" type="ORF">DBV15_10689</name>
</gene>
<dbReference type="SMART" id="SM00239">
    <property type="entry name" value="C2"/>
    <property type="match status" value="2"/>
</dbReference>
<dbReference type="Gene3D" id="1.10.357.50">
    <property type="match status" value="1"/>
</dbReference>
<dbReference type="PROSITE" id="PS51259">
    <property type="entry name" value="MHD2"/>
    <property type="match status" value="1"/>
</dbReference>
<dbReference type="InterPro" id="IPR052095">
    <property type="entry name" value="UNC-13_domain"/>
</dbReference>
<keyword evidence="6" id="KW-0963">Cytoplasm</keyword>
<dbReference type="AlphaFoldDB" id="A0A4S2KR97"/>
<evidence type="ECO:0000256" key="7">
    <source>
        <dbReference type="ARBA" id="ARBA00022753"/>
    </source>
</evidence>
<dbReference type="PROSITE" id="PS50004">
    <property type="entry name" value="C2"/>
    <property type="match status" value="2"/>
</dbReference>
<dbReference type="InterPro" id="IPR014770">
    <property type="entry name" value="Munc13_1"/>
</dbReference>
<dbReference type="GO" id="GO:0099503">
    <property type="term" value="C:secretory vesicle"/>
    <property type="evidence" value="ECO:0007669"/>
    <property type="project" value="TreeGrafter"/>
</dbReference>
<comment type="caution">
    <text evidence="12">The sequence shown here is derived from an EMBL/GenBank/DDBJ whole genome shotgun (WGS) entry which is preliminary data.</text>
</comment>
<evidence type="ECO:0000256" key="8">
    <source>
        <dbReference type="SAM" id="MobiDB-lite"/>
    </source>
</evidence>
<feature type="domain" description="MHD2" evidence="11">
    <location>
        <begin position="902"/>
        <end position="1011"/>
    </location>
</feature>
<evidence type="ECO:0000256" key="5">
    <source>
        <dbReference type="ARBA" id="ARBA00022483"/>
    </source>
</evidence>
<keyword evidence="7" id="KW-0967">Endosome</keyword>
<keyword evidence="5" id="KW-0268">Exocytosis</keyword>
<dbReference type="Gene3D" id="2.60.40.150">
    <property type="entry name" value="C2 domain"/>
    <property type="match status" value="2"/>
</dbReference>
<evidence type="ECO:0000256" key="6">
    <source>
        <dbReference type="ARBA" id="ARBA00022490"/>
    </source>
</evidence>
<evidence type="ECO:0000256" key="3">
    <source>
        <dbReference type="ARBA" id="ARBA00004603"/>
    </source>
</evidence>
<feature type="domain" description="MHD1" evidence="10">
    <location>
        <begin position="666"/>
        <end position="787"/>
    </location>
</feature>
<dbReference type="Proteomes" id="UP000310200">
    <property type="component" value="Unassembled WGS sequence"/>
</dbReference>
<evidence type="ECO:0000259" key="10">
    <source>
        <dbReference type="PROSITE" id="PS51258"/>
    </source>
</evidence>
<feature type="domain" description="C2" evidence="9">
    <location>
        <begin position="1021"/>
        <end position="1149"/>
    </location>
</feature>
<dbReference type="SUPFAM" id="SSF49562">
    <property type="entry name" value="C2 domain (Calcium/lipid-binding domain, CaLB)"/>
    <property type="match status" value="2"/>
</dbReference>
<evidence type="ECO:0000256" key="1">
    <source>
        <dbReference type="ARBA" id="ARBA00004172"/>
    </source>
</evidence>
<dbReference type="Gene3D" id="1.20.58.1100">
    <property type="match status" value="1"/>
</dbReference>
<evidence type="ECO:0000256" key="4">
    <source>
        <dbReference type="ARBA" id="ARBA00005823"/>
    </source>
</evidence>
<dbReference type="GO" id="GO:0055037">
    <property type="term" value="C:recycling endosome"/>
    <property type="evidence" value="ECO:0007669"/>
    <property type="project" value="UniProtKB-SubCell"/>
</dbReference>
<dbReference type="InterPro" id="IPR035892">
    <property type="entry name" value="C2_domain_sf"/>
</dbReference>
<dbReference type="EMBL" id="QBLH01001285">
    <property type="protein sequence ID" value="TGZ52401.1"/>
    <property type="molecule type" value="Genomic_DNA"/>
</dbReference>
<dbReference type="Pfam" id="PF06292">
    <property type="entry name" value="MUN"/>
    <property type="match status" value="1"/>
</dbReference>